<proteinExistence type="predicted"/>
<dbReference type="EMBL" id="JRRC01479452">
    <property type="protein sequence ID" value="KHG07665.1"/>
    <property type="molecule type" value="Genomic_DNA"/>
</dbReference>
<reference evidence="2" key="1">
    <citation type="submission" date="2014-09" db="EMBL/GenBank/DDBJ databases">
        <authorList>
            <person name="Mudge J."/>
            <person name="Ramaraj T."/>
            <person name="Lindquist I.E."/>
            <person name="Bharti A.K."/>
            <person name="Sundararajan A."/>
            <person name="Cameron C.T."/>
            <person name="Woodward J.E."/>
            <person name="May G.D."/>
            <person name="Brubaker C."/>
            <person name="Broadhvest J."/>
            <person name="Wilkins T.A."/>
        </authorList>
    </citation>
    <scope>NUCLEOTIDE SEQUENCE</scope>
    <source>
        <strain evidence="2">cv. AKA8401</strain>
    </source>
</reference>
<keyword evidence="2" id="KW-1185">Reference proteome</keyword>
<protein>
    <submittedName>
        <fullName evidence="1">Uncharacterized protein</fullName>
    </submittedName>
</protein>
<evidence type="ECO:0000313" key="1">
    <source>
        <dbReference type="EMBL" id="KHG07665.1"/>
    </source>
</evidence>
<comment type="caution">
    <text evidence="1">The sequence shown here is derived from an EMBL/GenBank/DDBJ whole genome shotgun (WGS) entry which is preliminary data.</text>
</comment>
<organism evidence="1 2">
    <name type="scientific">Gossypium arboreum</name>
    <name type="common">Tree cotton</name>
    <name type="synonym">Gossypium nanking</name>
    <dbReference type="NCBI Taxonomy" id="29729"/>
    <lineage>
        <taxon>Eukaryota</taxon>
        <taxon>Viridiplantae</taxon>
        <taxon>Streptophyta</taxon>
        <taxon>Embryophyta</taxon>
        <taxon>Tracheophyta</taxon>
        <taxon>Spermatophyta</taxon>
        <taxon>Magnoliopsida</taxon>
        <taxon>eudicotyledons</taxon>
        <taxon>Gunneridae</taxon>
        <taxon>Pentapetalae</taxon>
        <taxon>rosids</taxon>
        <taxon>malvids</taxon>
        <taxon>Malvales</taxon>
        <taxon>Malvaceae</taxon>
        <taxon>Malvoideae</taxon>
        <taxon>Gossypium</taxon>
    </lineage>
</organism>
<name>A0A0B0N4C5_GOSAR</name>
<accession>A0A0B0N4C5</accession>
<sequence length="31" mass="3298">MFDDEMTSEKPCDICNLCDPGAGLVRLPVAG</sequence>
<dbReference type="AlphaFoldDB" id="A0A0B0N4C5"/>
<gene>
    <name evidence="1" type="ORF">F383_34462</name>
</gene>
<evidence type="ECO:0000313" key="2">
    <source>
        <dbReference type="Proteomes" id="UP000032142"/>
    </source>
</evidence>
<dbReference type="Proteomes" id="UP000032142">
    <property type="component" value="Unassembled WGS sequence"/>
</dbReference>